<proteinExistence type="predicted"/>
<feature type="signal peptide" evidence="2">
    <location>
        <begin position="1"/>
        <end position="24"/>
    </location>
</feature>
<dbReference type="OrthoDB" id="8911869at2"/>
<reference evidence="3 4" key="1">
    <citation type="submission" date="2018-03" db="EMBL/GenBank/DDBJ databases">
        <title>Genome sequencing of Melaminivora sp.</title>
        <authorList>
            <person name="Kim S.-J."/>
            <person name="Heo J."/>
            <person name="Ahn J.-H."/>
            <person name="Kwon S.-W."/>
        </authorList>
    </citation>
    <scope>NUCLEOTIDE SEQUENCE [LARGE SCALE GENOMIC DNA]</scope>
    <source>
        <strain evidence="3 4">SC2-9</strain>
    </source>
</reference>
<accession>A0A2R3QBC5</accession>
<dbReference type="KEGG" id="mela:C6568_07180"/>
<evidence type="ECO:0000256" key="1">
    <source>
        <dbReference type="SAM" id="MobiDB-lite"/>
    </source>
</evidence>
<protein>
    <submittedName>
        <fullName evidence="3">Uncharacterized protein</fullName>
    </submittedName>
</protein>
<dbReference type="Proteomes" id="UP000237925">
    <property type="component" value="Chromosome"/>
</dbReference>
<dbReference type="RefSeq" id="WP_106683497.1">
    <property type="nucleotide sequence ID" value="NZ_CP027667.1"/>
</dbReference>
<dbReference type="AlphaFoldDB" id="A0A2R3QBC5"/>
<evidence type="ECO:0000256" key="2">
    <source>
        <dbReference type="SAM" id="SignalP"/>
    </source>
</evidence>
<name>A0A2R3QBC5_9BURK</name>
<sequence>MALPRFTTFVCTAALLLGGAAAQAASGNSNNNAHQMRGDMQQRRAACAQMPEASRAPCLREIGAAAQAARSGDLSSPGDNTYERNAMARCEVFKTQQDQAACQARMRNSPASGSVDGGGVLREATITVPARQ</sequence>
<dbReference type="EMBL" id="CP027667">
    <property type="protein sequence ID" value="AVO49061.1"/>
    <property type="molecule type" value="Genomic_DNA"/>
</dbReference>
<keyword evidence="4" id="KW-1185">Reference proteome</keyword>
<feature type="compositionally biased region" description="Low complexity" evidence="1">
    <location>
        <begin position="24"/>
        <end position="33"/>
    </location>
</feature>
<keyword evidence="2" id="KW-0732">Signal</keyword>
<evidence type="ECO:0000313" key="3">
    <source>
        <dbReference type="EMBL" id="AVO49061.1"/>
    </source>
</evidence>
<feature type="chain" id="PRO_5015322302" evidence="2">
    <location>
        <begin position="25"/>
        <end position="132"/>
    </location>
</feature>
<evidence type="ECO:0000313" key="4">
    <source>
        <dbReference type="Proteomes" id="UP000237925"/>
    </source>
</evidence>
<feature type="region of interest" description="Disordered" evidence="1">
    <location>
        <begin position="24"/>
        <end position="44"/>
    </location>
</feature>
<gene>
    <name evidence="3" type="ORF">C6568_07180</name>
</gene>
<feature type="region of interest" description="Disordered" evidence="1">
    <location>
        <begin position="107"/>
        <end position="132"/>
    </location>
</feature>
<organism evidence="3 4">
    <name type="scientific">Melaminivora suipulveris</name>
    <dbReference type="NCBI Taxonomy" id="2109913"/>
    <lineage>
        <taxon>Bacteria</taxon>
        <taxon>Pseudomonadati</taxon>
        <taxon>Pseudomonadota</taxon>
        <taxon>Betaproteobacteria</taxon>
        <taxon>Burkholderiales</taxon>
        <taxon>Comamonadaceae</taxon>
        <taxon>Melaminivora</taxon>
    </lineage>
</organism>